<comment type="caution">
    <text evidence="1">The sequence shown here is derived from an EMBL/GenBank/DDBJ whole genome shotgun (WGS) entry which is preliminary data.</text>
</comment>
<keyword evidence="2" id="KW-1185">Reference proteome</keyword>
<protein>
    <submittedName>
        <fullName evidence="1">Uncharacterized protein</fullName>
    </submittedName>
</protein>
<reference evidence="1 2" key="1">
    <citation type="journal article" date="2021" name="Hortic Res">
        <title>High-quality reference genome and annotation aids understanding of berry development for evergreen blueberry (Vaccinium darrowii).</title>
        <authorList>
            <person name="Yu J."/>
            <person name="Hulse-Kemp A.M."/>
            <person name="Babiker E."/>
            <person name="Staton M."/>
        </authorList>
    </citation>
    <scope>NUCLEOTIDE SEQUENCE [LARGE SCALE GENOMIC DNA]</scope>
    <source>
        <strain evidence="2">cv. NJ 8807/NJ 8810</strain>
        <tissue evidence="1">Young leaf</tissue>
    </source>
</reference>
<organism evidence="1 2">
    <name type="scientific">Vaccinium darrowii</name>
    <dbReference type="NCBI Taxonomy" id="229202"/>
    <lineage>
        <taxon>Eukaryota</taxon>
        <taxon>Viridiplantae</taxon>
        <taxon>Streptophyta</taxon>
        <taxon>Embryophyta</taxon>
        <taxon>Tracheophyta</taxon>
        <taxon>Spermatophyta</taxon>
        <taxon>Magnoliopsida</taxon>
        <taxon>eudicotyledons</taxon>
        <taxon>Gunneridae</taxon>
        <taxon>Pentapetalae</taxon>
        <taxon>asterids</taxon>
        <taxon>Ericales</taxon>
        <taxon>Ericaceae</taxon>
        <taxon>Vaccinioideae</taxon>
        <taxon>Vaccinieae</taxon>
        <taxon>Vaccinium</taxon>
    </lineage>
</organism>
<name>A0ACB7YGX9_9ERIC</name>
<dbReference type="EMBL" id="CM037158">
    <property type="protein sequence ID" value="KAH7852805.1"/>
    <property type="molecule type" value="Genomic_DNA"/>
</dbReference>
<accession>A0ACB7YGX9</accession>
<dbReference type="Proteomes" id="UP000828048">
    <property type="component" value="Chromosome 8"/>
</dbReference>
<evidence type="ECO:0000313" key="1">
    <source>
        <dbReference type="EMBL" id="KAH7852805.1"/>
    </source>
</evidence>
<proteinExistence type="predicted"/>
<gene>
    <name evidence="1" type="ORF">Vadar_029440</name>
</gene>
<evidence type="ECO:0000313" key="2">
    <source>
        <dbReference type="Proteomes" id="UP000828048"/>
    </source>
</evidence>
<sequence>MAESKPNPSNNMPVMCGGVPDKDVKAPNILQRTKEEIEAIMHHKKSHHHHKESHGTRNDIDESTPINDVKAPNVFERVQEEIEALVQSTHQKKEAKSHSSPLNEAEKRTGTIKAESKPDKPDCVSHDNDVKAPNLIERAKEELDAIMHKQKSPKHHHKETHGKSDDIDENTPINEIKGPNVFERAKEEIEALVQTIHPKKDSHNVPSLPKKDGFRVSIGKGLEKVCSPCGRKRE</sequence>